<organism evidence="3 4">
    <name type="scientific">Saccharomonospora cyanea NA-134</name>
    <dbReference type="NCBI Taxonomy" id="882082"/>
    <lineage>
        <taxon>Bacteria</taxon>
        <taxon>Bacillati</taxon>
        <taxon>Actinomycetota</taxon>
        <taxon>Actinomycetes</taxon>
        <taxon>Pseudonocardiales</taxon>
        <taxon>Pseudonocardiaceae</taxon>
        <taxon>Saccharomonospora</taxon>
    </lineage>
</organism>
<evidence type="ECO:0000313" key="3">
    <source>
        <dbReference type="EMBL" id="EHR60373.1"/>
    </source>
</evidence>
<gene>
    <name evidence="3" type="ORF">SaccyDRAFT_1470</name>
</gene>
<protein>
    <submittedName>
        <fullName evidence="3">Prophage antirepressor</fullName>
    </submittedName>
</protein>
<proteinExistence type="predicted"/>
<dbReference type="SMART" id="SM01040">
    <property type="entry name" value="Bro-N"/>
    <property type="match status" value="1"/>
</dbReference>
<dbReference type="Proteomes" id="UP000002791">
    <property type="component" value="Chromosome"/>
</dbReference>
<dbReference type="EMBL" id="CM001440">
    <property type="protein sequence ID" value="EHR60373.1"/>
    <property type="molecule type" value="Genomic_DNA"/>
</dbReference>
<feature type="domain" description="Bro-N" evidence="2">
    <location>
        <begin position="1"/>
        <end position="103"/>
    </location>
</feature>
<dbReference type="HOGENOM" id="CLU_046670_12_3_11"/>
<feature type="region of interest" description="Disordered" evidence="1">
    <location>
        <begin position="102"/>
        <end position="131"/>
    </location>
</feature>
<evidence type="ECO:0000259" key="2">
    <source>
        <dbReference type="PROSITE" id="PS51750"/>
    </source>
</evidence>
<dbReference type="InterPro" id="IPR003497">
    <property type="entry name" value="BRO_N_domain"/>
</dbReference>
<dbReference type="Pfam" id="PF02498">
    <property type="entry name" value="Bro-N"/>
    <property type="match status" value="1"/>
</dbReference>
<dbReference type="AlphaFoldDB" id="H5XEX9"/>
<dbReference type="PANTHER" id="PTHR36180">
    <property type="entry name" value="DNA-BINDING PROTEIN-RELATED-RELATED"/>
    <property type="match status" value="1"/>
</dbReference>
<dbReference type="eggNOG" id="COG3617">
    <property type="taxonomic scope" value="Bacteria"/>
</dbReference>
<dbReference type="PROSITE" id="PS51750">
    <property type="entry name" value="BRO_N"/>
    <property type="match status" value="1"/>
</dbReference>
<sequence>MKTFNFKGLDFRVIERGGDPWFVAKDVCDVLGIRSDTVRAVLDADEVAETNPNSIGVASGGRNPLIINEPGLYSLILRSRKERAREFKRWVTHEVLPAIRQTENYVSPGGEGARHAPRSRGGDDGSGSGVL</sequence>
<name>H5XEX9_9PSEU</name>
<reference evidence="3 4" key="1">
    <citation type="submission" date="2011-11" db="EMBL/GenBank/DDBJ databases">
        <title>The Noncontiguous Finished sequence of Saccharomonospora cyanea NA-134.</title>
        <authorList>
            <consortium name="US DOE Joint Genome Institute"/>
            <person name="Lucas S."/>
            <person name="Han J."/>
            <person name="Lapidus A."/>
            <person name="Cheng J.-F."/>
            <person name="Goodwin L."/>
            <person name="Pitluck S."/>
            <person name="Peters L."/>
            <person name="Ovchinnikova G."/>
            <person name="Lu M."/>
            <person name="Detter J.C."/>
            <person name="Han C."/>
            <person name="Tapia R."/>
            <person name="Land M."/>
            <person name="Hauser L."/>
            <person name="Kyrpides N."/>
            <person name="Ivanova N."/>
            <person name="Pagani I."/>
            <person name="Brambilla E.-M."/>
            <person name="Klenk H.-P."/>
            <person name="Woyke T."/>
        </authorList>
    </citation>
    <scope>NUCLEOTIDE SEQUENCE [LARGE SCALE GENOMIC DNA]</scope>
    <source>
        <strain evidence="3 4">NA-134</strain>
    </source>
</reference>
<keyword evidence="4" id="KW-1185">Reference proteome</keyword>
<dbReference type="OrthoDB" id="9812611at2"/>
<evidence type="ECO:0000313" key="4">
    <source>
        <dbReference type="Proteomes" id="UP000002791"/>
    </source>
</evidence>
<evidence type="ECO:0000256" key="1">
    <source>
        <dbReference type="SAM" id="MobiDB-lite"/>
    </source>
</evidence>
<dbReference type="RefSeq" id="WP_005454924.1">
    <property type="nucleotide sequence ID" value="NZ_CM001440.1"/>
</dbReference>
<accession>H5XEX9</accession>
<dbReference type="PANTHER" id="PTHR36180:SF2">
    <property type="entry name" value="BRO FAMILY PROTEIN"/>
    <property type="match status" value="1"/>
</dbReference>